<comment type="subcellular location">
    <subcellularLocation>
        <location evidence="1">Cell membrane</location>
        <topology evidence="1">Multi-pass membrane protein</topology>
    </subcellularLocation>
</comment>
<comment type="caution">
    <text evidence="10">The sequence shown here is derived from an EMBL/GenBank/DDBJ whole genome shotgun (WGS) entry which is preliminary data.</text>
</comment>
<feature type="transmembrane region" description="Helical" evidence="8">
    <location>
        <begin position="382"/>
        <end position="403"/>
    </location>
</feature>
<sequence length="592" mass="67508">MAKIYSVKQKINWVLVLLILFSAFTVRFFRLDKVPASLFYDEIDLGYQVRSLLSTGKDYRNTASPFFFRSMNTDKTPFPIYFSAIPSLLFKSPAYQVRAGAALAGVISLVLAMILAYQLTGKKLASLVTGLVFSFSPWQIQFSRIAFEAIFMQMVFLASISTFLFWRAFKKPWLFFLSAILLGLNVYTYRIMSLFAPLTVLLLFATSFKEIIKEGWLKVSIWFFLIGVMILPFLYSTTIASVDQPRINQISIFSDPMIPITVQRHREVDSNDYANPQIGKHPVLFSYFFHNKVVSYMAAFGTNYYKNFSTEFLFLKGDPNGRHSPDKTGVLLSIDIIGLVAGLVFVIKNLKDKKFQLLLALLFLAPIPSDLTIDGATHASRLMIMSGPLLIIVSLGYASIISLLAKEKKYWLGIPLLFLTWLLVVVFYFDQYFIHYPIESSRQFGYGYKEAINIILEVKNQYKKVRLTGSNDPSMLYYLYWSNTSPKAVQNYGVEFGETTIKGEPLDFVKPIYFSEKQCEPKEIEKLDAQTIYLATYGNLPLDFRNSKDKVPTGVKLIDVIKYPDNEVAYYLITRDTKNGVSVMPSKASECK</sequence>
<dbReference type="GO" id="GO:0005886">
    <property type="term" value="C:plasma membrane"/>
    <property type="evidence" value="ECO:0007669"/>
    <property type="project" value="UniProtKB-SubCell"/>
</dbReference>
<name>A0A2H0WRF1_9BACT</name>
<feature type="transmembrane region" description="Helical" evidence="8">
    <location>
        <begin position="12"/>
        <end position="29"/>
    </location>
</feature>
<accession>A0A2H0WRF1</accession>
<keyword evidence="2" id="KW-1003">Cell membrane</keyword>
<organism evidence="10 11">
    <name type="scientific">Candidatus Shapirobacteria bacterium CG09_land_8_20_14_0_10_39_12</name>
    <dbReference type="NCBI Taxonomy" id="1974885"/>
    <lineage>
        <taxon>Bacteria</taxon>
        <taxon>Candidatus Shapironibacteriota</taxon>
    </lineage>
</organism>
<feature type="domain" description="ArnT-like N-terminal" evidence="9">
    <location>
        <begin position="76"/>
        <end position="232"/>
    </location>
</feature>
<evidence type="ECO:0000256" key="8">
    <source>
        <dbReference type="SAM" id="Phobius"/>
    </source>
</evidence>
<dbReference type="Pfam" id="PF02366">
    <property type="entry name" value="PMT"/>
    <property type="match status" value="1"/>
</dbReference>
<evidence type="ECO:0000313" key="11">
    <source>
        <dbReference type="Proteomes" id="UP000230775"/>
    </source>
</evidence>
<evidence type="ECO:0000256" key="1">
    <source>
        <dbReference type="ARBA" id="ARBA00004651"/>
    </source>
</evidence>
<keyword evidence="7 8" id="KW-0472">Membrane</keyword>
<feature type="transmembrane region" description="Helical" evidence="8">
    <location>
        <begin position="97"/>
        <end position="117"/>
    </location>
</feature>
<feature type="transmembrane region" description="Helical" evidence="8">
    <location>
        <begin position="146"/>
        <end position="166"/>
    </location>
</feature>
<gene>
    <name evidence="10" type="ORF">COT64_02275</name>
</gene>
<dbReference type="InterPro" id="IPR050297">
    <property type="entry name" value="LipidA_mod_glycosyltrf_83"/>
</dbReference>
<feature type="transmembrane region" description="Helical" evidence="8">
    <location>
        <begin position="173"/>
        <end position="189"/>
    </location>
</feature>
<dbReference type="PANTHER" id="PTHR33908">
    <property type="entry name" value="MANNOSYLTRANSFERASE YKCB-RELATED"/>
    <property type="match status" value="1"/>
</dbReference>
<reference evidence="11" key="1">
    <citation type="submission" date="2017-09" db="EMBL/GenBank/DDBJ databases">
        <title>Depth-based differentiation of microbial function through sediment-hosted aquifers and enrichment of novel symbionts in the deep terrestrial subsurface.</title>
        <authorList>
            <person name="Probst A.J."/>
            <person name="Ladd B."/>
            <person name="Jarett J.K."/>
            <person name="Geller-Mcgrath D.E."/>
            <person name="Sieber C.M.K."/>
            <person name="Emerson J.B."/>
            <person name="Anantharaman K."/>
            <person name="Thomas B.C."/>
            <person name="Malmstrom R."/>
            <person name="Stieglmeier M."/>
            <person name="Klingl A."/>
            <person name="Woyke T."/>
            <person name="Ryan C.M."/>
            <person name="Banfield J.F."/>
        </authorList>
    </citation>
    <scope>NUCLEOTIDE SEQUENCE [LARGE SCALE GENOMIC DNA]</scope>
</reference>
<feature type="transmembrane region" description="Helical" evidence="8">
    <location>
        <begin position="219"/>
        <end position="235"/>
    </location>
</feature>
<evidence type="ECO:0000256" key="5">
    <source>
        <dbReference type="ARBA" id="ARBA00022692"/>
    </source>
</evidence>
<evidence type="ECO:0000313" key="10">
    <source>
        <dbReference type="EMBL" id="PIS14508.1"/>
    </source>
</evidence>
<dbReference type="AlphaFoldDB" id="A0A2H0WRF1"/>
<evidence type="ECO:0000256" key="3">
    <source>
        <dbReference type="ARBA" id="ARBA00022676"/>
    </source>
</evidence>
<keyword evidence="4" id="KW-0808">Transferase</keyword>
<keyword evidence="6 8" id="KW-1133">Transmembrane helix</keyword>
<dbReference type="GO" id="GO:0000030">
    <property type="term" value="F:mannosyltransferase activity"/>
    <property type="evidence" value="ECO:0007669"/>
    <property type="project" value="InterPro"/>
</dbReference>
<feature type="transmembrane region" description="Helical" evidence="8">
    <location>
        <begin position="330"/>
        <end position="350"/>
    </location>
</feature>
<dbReference type="GO" id="GO:0016763">
    <property type="term" value="F:pentosyltransferase activity"/>
    <property type="evidence" value="ECO:0007669"/>
    <property type="project" value="TreeGrafter"/>
</dbReference>
<dbReference type="InterPro" id="IPR003342">
    <property type="entry name" value="ArnT-like_N"/>
</dbReference>
<feature type="transmembrane region" description="Helical" evidence="8">
    <location>
        <begin position="124"/>
        <end position="140"/>
    </location>
</feature>
<dbReference type="EMBL" id="PEZI01000046">
    <property type="protein sequence ID" value="PIS14508.1"/>
    <property type="molecule type" value="Genomic_DNA"/>
</dbReference>
<feature type="transmembrane region" description="Helical" evidence="8">
    <location>
        <begin position="410"/>
        <end position="429"/>
    </location>
</feature>
<dbReference type="GO" id="GO:0006493">
    <property type="term" value="P:protein O-linked glycosylation"/>
    <property type="evidence" value="ECO:0007669"/>
    <property type="project" value="InterPro"/>
</dbReference>
<evidence type="ECO:0000256" key="7">
    <source>
        <dbReference type="ARBA" id="ARBA00023136"/>
    </source>
</evidence>
<dbReference type="GO" id="GO:0009103">
    <property type="term" value="P:lipopolysaccharide biosynthetic process"/>
    <property type="evidence" value="ECO:0007669"/>
    <property type="project" value="UniProtKB-ARBA"/>
</dbReference>
<proteinExistence type="predicted"/>
<keyword evidence="3" id="KW-0328">Glycosyltransferase</keyword>
<evidence type="ECO:0000256" key="6">
    <source>
        <dbReference type="ARBA" id="ARBA00022989"/>
    </source>
</evidence>
<dbReference type="Proteomes" id="UP000230775">
    <property type="component" value="Unassembled WGS sequence"/>
</dbReference>
<feature type="transmembrane region" description="Helical" evidence="8">
    <location>
        <begin position="357"/>
        <end position="376"/>
    </location>
</feature>
<evidence type="ECO:0000259" key="9">
    <source>
        <dbReference type="Pfam" id="PF02366"/>
    </source>
</evidence>
<keyword evidence="5 8" id="KW-0812">Transmembrane</keyword>
<protein>
    <recommendedName>
        <fullName evidence="9">ArnT-like N-terminal domain-containing protein</fullName>
    </recommendedName>
</protein>
<evidence type="ECO:0000256" key="2">
    <source>
        <dbReference type="ARBA" id="ARBA00022475"/>
    </source>
</evidence>
<dbReference type="PANTHER" id="PTHR33908:SF11">
    <property type="entry name" value="MEMBRANE PROTEIN"/>
    <property type="match status" value="1"/>
</dbReference>
<evidence type="ECO:0000256" key="4">
    <source>
        <dbReference type="ARBA" id="ARBA00022679"/>
    </source>
</evidence>